<comment type="catalytic activity">
    <reaction evidence="9">
        <text>ATP + H2O = ADP + phosphate + H(+)</text>
        <dbReference type="Rhea" id="RHEA:13065"/>
        <dbReference type="ChEBI" id="CHEBI:15377"/>
        <dbReference type="ChEBI" id="CHEBI:15378"/>
        <dbReference type="ChEBI" id="CHEBI:30616"/>
        <dbReference type="ChEBI" id="CHEBI:43474"/>
        <dbReference type="ChEBI" id="CHEBI:456216"/>
        <dbReference type="EC" id="5.6.2.4"/>
    </reaction>
</comment>
<comment type="similarity">
    <text evidence="1">Belongs to the helicase family. UvrD subfamily.</text>
</comment>
<dbReference type="OrthoDB" id="5298826at2"/>
<evidence type="ECO:0000313" key="12">
    <source>
        <dbReference type="EMBL" id="AFC86023.1"/>
    </source>
</evidence>
<dbReference type="EC" id="5.6.2.4" evidence="8"/>
<proteinExistence type="inferred from homology"/>
<dbReference type="Pfam" id="PF13361">
    <property type="entry name" value="UvrD_C"/>
    <property type="match status" value="1"/>
</dbReference>
<dbReference type="GO" id="GO:0000725">
    <property type="term" value="P:recombinational repair"/>
    <property type="evidence" value="ECO:0007669"/>
    <property type="project" value="TreeGrafter"/>
</dbReference>
<feature type="binding site" evidence="10">
    <location>
        <begin position="231"/>
        <end position="238"/>
    </location>
    <ligand>
        <name>ATP</name>
        <dbReference type="ChEBI" id="CHEBI:30616"/>
    </ligand>
</feature>
<dbReference type="GO" id="GO:0003677">
    <property type="term" value="F:DNA binding"/>
    <property type="evidence" value="ECO:0007669"/>
    <property type="project" value="InterPro"/>
</dbReference>
<dbReference type="GO" id="GO:0006265">
    <property type="term" value="P:DNA topological change"/>
    <property type="evidence" value="ECO:0007669"/>
    <property type="project" value="InterPro"/>
</dbReference>
<keyword evidence="6" id="KW-0413">Isomerase</keyword>
<dbReference type="PANTHER" id="PTHR11070">
    <property type="entry name" value="UVRD / RECB / PCRA DNA HELICASE FAMILY MEMBER"/>
    <property type="match status" value="1"/>
</dbReference>
<dbReference type="PANTHER" id="PTHR11070:SF63">
    <property type="entry name" value="DNA HELICASE IV"/>
    <property type="match status" value="1"/>
</dbReference>
<dbReference type="GO" id="GO:0003916">
    <property type="term" value="F:DNA topoisomerase activity"/>
    <property type="evidence" value="ECO:0007669"/>
    <property type="project" value="InterPro"/>
</dbReference>
<dbReference type="PROSITE" id="PS51198">
    <property type="entry name" value="UVRD_HELICASE_ATP_BIND"/>
    <property type="match status" value="1"/>
</dbReference>
<dbReference type="GO" id="GO:0005829">
    <property type="term" value="C:cytosol"/>
    <property type="evidence" value="ECO:0007669"/>
    <property type="project" value="TreeGrafter"/>
</dbReference>
<dbReference type="Proteomes" id="UP000005234">
    <property type="component" value="Chromosome"/>
</dbReference>
<dbReference type="InterPro" id="IPR013498">
    <property type="entry name" value="Topo_IA_Znf"/>
</dbReference>
<keyword evidence="2 10" id="KW-0547">Nucleotide-binding</keyword>
<dbReference type="SUPFAM" id="SSF57783">
    <property type="entry name" value="Zinc beta-ribbon"/>
    <property type="match status" value="1"/>
</dbReference>
<dbReference type="SUPFAM" id="SSF52540">
    <property type="entry name" value="P-loop containing nucleoside triphosphate hydrolases"/>
    <property type="match status" value="1"/>
</dbReference>
<dbReference type="Gene3D" id="3.30.65.10">
    <property type="entry name" value="Bacterial Topoisomerase I, domain 1"/>
    <property type="match status" value="1"/>
</dbReference>
<sequence>MTNAWGPSAWGRILTGSPPWRAYLQGAELVLESQGRVYRVRPEDTVSHTLHHGLFWTGIVLHPGGAGSLKLGGLPHVQGKALAQALAARCAAARLAQDIGYLRQVDRIMRDWLERKAGAEARAVRDRRWLGHVELVELENVRPAIDIEEIDRCLDQIEVRAGLGDEATQIQQRILALDADHRADWEALNEAHTLRELEACRALFDQVERQPLSEEQARAVICFDNRVQLVAAAGSGKTSTMVAKAAYAIERGLADPGQIVMLAFNKQAALELKERAAGAFERRGLSGMVVDTATFHALGLKIIGLATGRRPDIPDWAIDVMAGLDKLAELVDDLKDRSEVFRERYDLFRFVYGRDLPAFGLPETDGSRSHGGQMRLPTIDGKWVRSQEEAMIANWLFYNGVEYQYEASYRHDTADAAHRQYKPDFFYPDIDLHHEHFALDGGGQPPPDFDGYLEGVIWKRRLHQRHGTALIETTSHQCWTGAVFGHLAQELLQRGVSLDPHPDRAIPQGGQPPLDAAEMLGLIRTFISHAKSNGLDAEALRERLEQVTSGIQRHRHQMFLDLVIPVMEAWDAALAAEGGIDFEDMLNRAAVHLEQGHCQLPYTLVMADEFQDASRARARLCRAMVDTGAGHFFAVGDDWQSINRFAGADVSVMAGFRDYFGHGRMLRLERTFRCPQALCDIAGHFVGKNPAQIPKRVRSLAPARGPVLQAFQVDQKPHLADAVEHWLQQLVQQLQQGQIPPGRDGKLSVYILGRYNAERQYLPPSRTRWEAWLDLSFLTIHRSKGAEADYVVLPEMLTLSRGRSYPSTRGDDSILGLAMPTADDYPHAEERRLFYVALTRARRGVVMFSVRGRQSVFLQELVADGAVTVTDMKGRPIEEEACPACGQGVLVWRSGRYGEFQSCSNYPACTYKPRQQARAQSLPG</sequence>
<keyword evidence="3 10" id="KW-0378">Hydrolase</keyword>
<dbReference type="GO" id="GO:0005524">
    <property type="term" value="F:ATP binding"/>
    <property type="evidence" value="ECO:0007669"/>
    <property type="project" value="UniProtKB-UniRule"/>
</dbReference>
<keyword evidence="4 10" id="KW-0347">Helicase</keyword>
<dbReference type="InterPro" id="IPR027417">
    <property type="entry name" value="P-loop_NTPase"/>
</dbReference>
<evidence type="ECO:0000256" key="5">
    <source>
        <dbReference type="ARBA" id="ARBA00022840"/>
    </source>
</evidence>
<dbReference type="GO" id="GO:0016887">
    <property type="term" value="F:ATP hydrolysis activity"/>
    <property type="evidence" value="ECO:0007669"/>
    <property type="project" value="RHEA"/>
</dbReference>
<evidence type="ECO:0000256" key="8">
    <source>
        <dbReference type="ARBA" id="ARBA00034808"/>
    </source>
</evidence>
<evidence type="ECO:0000256" key="4">
    <source>
        <dbReference type="ARBA" id="ARBA00022806"/>
    </source>
</evidence>
<dbReference type="Gene3D" id="3.40.91.30">
    <property type="match status" value="1"/>
</dbReference>
<gene>
    <name evidence="12" type="ordered locus">Fraau_1606</name>
</gene>
<evidence type="ECO:0000256" key="2">
    <source>
        <dbReference type="ARBA" id="ARBA00022741"/>
    </source>
</evidence>
<evidence type="ECO:0000256" key="7">
    <source>
        <dbReference type="ARBA" id="ARBA00034617"/>
    </source>
</evidence>
<dbReference type="InterPro" id="IPR000212">
    <property type="entry name" value="DNA_helicase_UvrD/REP"/>
</dbReference>
<evidence type="ECO:0000259" key="11">
    <source>
        <dbReference type="PROSITE" id="PS51198"/>
    </source>
</evidence>
<organism evidence="12 13">
    <name type="scientific">Frateuria aurantia (strain ATCC 33424 / DSM 6220 / KCTC 2777 / LMG 1558 / NBRC 3245 / NCIMB 13370)</name>
    <name type="common">Acetobacter aurantius</name>
    <dbReference type="NCBI Taxonomy" id="767434"/>
    <lineage>
        <taxon>Bacteria</taxon>
        <taxon>Pseudomonadati</taxon>
        <taxon>Pseudomonadota</taxon>
        <taxon>Gammaproteobacteria</taxon>
        <taxon>Lysobacterales</taxon>
        <taxon>Rhodanobacteraceae</taxon>
        <taxon>Frateuria</taxon>
    </lineage>
</organism>
<keyword evidence="5 10" id="KW-0067">ATP-binding</keyword>
<dbReference type="eggNOG" id="COG0210">
    <property type="taxonomic scope" value="Bacteria"/>
</dbReference>
<dbReference type="GO" id="GO:0043138">
    <property type="term" value="F:3'-5' DNA helicase activity"/>
    <property type="evidence" value="ECO:0007669"/>
    <property type="project" value="UniProtKB-EC"/>
</dbReference>
<evidence type="ECO:0000256" key="9">
    <source>
        <dbReference type="ARBA" id="ARBA00048988"/>
    </source>
</evidence>
<reference evidence="12" key="1">
    <citation type="submission" date="2012-02" db="EMBL/GenBank/DDBJ databases">
        <title>The complete genome of Frateuria aurantia DSM 6220.</title>
        <authorList>
            <consortium name="US DOE Joint Genome Institute (JGI-PGF)"/>
            <person name="Lucas S."/>
            <person name="Copeland A."/>
            <person name="Lapidus A."/>
            <person name="Glavina del Rio T."/>
            <person name="Dalin E."/>
            <person name="Tice H."/>
            <person name="Bruce D."/>
            <person name="Goodwin L."/>
            <person name="Pitluck S."/>
            <person name="Peters L."/>
            <person name="Ovchinnikova G."/>
            <person name="Teshima H."/>
            <person name="Kyrpides N."/>
            <person name="Mavromatis K."/>
            <person name="Ivanova N."/>
            <person name="Brettin T."/>
            <person name="Detter J.C."/>
            <person name="Han C."/>
            <person name="Larimer F."/>
            <person name="Land M."/>
            <person name="Hauser L."/>
            <person name="Markowitz V."/>
            <person name="Cheng J.-F."/>
            <person name="Hugenholtz P."/>
            <person name="Woyke T."/>
            <person name="Wu D."/>
            <person name="Brambilla E."/>
            <person name="Klenk H.-P."/>
            <person name="Eisen J.A."/>
        </authorList>
    </citation>
    <scope>NUCLEOTIDE SEQUENCE</scope>
    <source>
        <strain evidence="12">DSM 6220</strain>
    </source>
</reference>
<accession>H8L6T7</accession>
<dbReference type="Gene3D" id="1.10.10.160">
    <property type="match status" value="1"/>
</dbReference>
<dbReference type="InterPro" id="IPR014016">
    <property type="entry name" value="UvrD-like_ATP-bd"/>
</dbReference>
<protein>
    <recommendedName>
        <fullName evidence="8">DNA 3'-5' helicase</fullName>
        <ecNumber evidence="8">5.6.2.4</ecNumber>
    </recommendedName>
</protein>
<evidence type="ECO:0000256" key="6">
    <source>
        <dbReference type="ARBA" id="ARBA00023235"/>
    </source>
</evidence>
<dbReference type="RefSeq" id="WP_014403028.1">
    <property type="nucleotide sequence ID" value="NC_017033.1"/>
</dbReference>
<evidence type="ECO:0000256" key="3">
    <source>
        <dbReference type="ARBA" id="ARBA00022801"/>
    </source>
</evidence>
<dbReference type="Pfam" id="PF00580">
    <property type="entry name" value="UvrD-helicase"/>
    <property type="match status" value="1"/>
</dbReference>
<dbReference type="Pfam" id="PF01396">
    <property type="entry name" value="Zn_ribbon_Top1"/>
    <property type="match status" value="1"/>
</dbReference>
<comment type="catalytic activity">
    <reaction evidence="7">
        <text>Couples ATP hydrolysis with the unwinding of duplex DNA by translocating in the 3'-5' direction.</text>
        <dbReference type="EC" id="5.6.2.4"/>
    </reaction>
</comment>
<evidence type="ECO:0000256" key="10">
    <source>
        <dbReference type="PROSITE-ProRule" id="PRU00560"/>
    </source>
</evidence>
<dbReference type="AlphaFoldDB" id="H8L6T7"/>
<dbReference type="eggNOG" id="COG0551">
    <property type="taxonomic scope" value="Bacteria"/>
</dbReference>
<feature type="domain" description="UvrD-like helicase ATP-binding" evidence="11">
    <location>
        <begin position="210"/>
        <end position="675"/>
    </location>
</feature>
<name>H8L6T7_FRAAD</name>
<dbReference type="Gene3D" id="3.40.50.300">
    <property type="entry name" value="P-loop containing nucleotide triphosphate hydrolases"/>
    <property type="match status" value="3"/>
</dbReference>
<evidence type="ECO:0000256" key="1">
    <source>
        <dbReference type="ARBA" id="ARBA00009922"/>
    </source>
</evidence>
<evidence type="ECO:0000313" key="13">
    <source>
        <dbReference type="Proteomes" id="UP000005234"/>
    </source>
</evidence>
<dbReference type="STRING" id="767434.Fraau_1606"/>
<dbReference type="EMBL" id="CP003350">
    <property type="protein sequence ID" value="AFC86023.1"/>
    <property type="molecule type" value="Genomic_DNA"/>
</dbReference>
<dbReference type="InterPro" id="IPR013986">
    <property type="entry name" value="DExx_box_DNA_helicase_dom_sf"/>
</dbReference>
<dbReference type="KEGG" id="fau:Fraau_1606"/>
<dbReference type="InterPro" id="IPR014017">
    <property type="entry name" value="DNA_helicase_UvrD-like_C"/>
</dbReference>
<dbReference type="GO" id="GO:0005694">
    <property type="term" value="C:chromosome"/>
    <property type="evidence" value="ECO:0007669"/>
    <property type="project" value="InterPro"/>
</dbReference>
<dbReference type="HOGENOM" id="CLU_006494_1_0_6"/>
<keyword evidence="13" id="KW-1185">Reference proteome</keyword>